<evidence type="ECO:0000313" key="3">
    <source>
        <dbReference type="EMBL" id="MEX1665671.1"/>
    </source>
</evidence>
<dbReference type="PANTHER" id="PTHR43943">
    <property type="entry name" value="DEHYDROGENASE/REDUCTASE (SDR FAMILY) MEMBER 4"/>
    <property type="match status" value="1"/>
</dbReference>
<reference evidence="3 4" key="1">
    <citation type="journal article" date="2011" name="Int. J. Syst. Evol. Microbiol.">
        <title>Zhongshania antarctica gen. nov., sp. nov. and Zhongshania guokunii sp. nov., gammaproteobacteria respectively isolated from coastal attached (fast) ice and surface seawater of the Antarctic.</title>
        <authorList>
            <person name="Li H.J."/>
            <person name="Zhang X.Y."/>
            <person name="Chen C.X."/>
            <person name="Zhang Y.J."/>
            <person name="Gao Z.M."/>
            <person name="Yu Y."/>
            <person name="Chen X.L."/>
            <person name="Chen B."/>
            <person name="Zhang Y.Z."/>
        </authorList>
    </citation>
    <scope>NUCLEOTIDE SEQUENCE [LARGE SCALE GENOMIC DNA]</scope>
    <source>
        <strain evidence="3 4">R06B22</strain>
    </source>
</reference>
<comment type="caution">
    <text evidence="3">The sequence shown here is derived from an EMBL/GenBank/DDBJ whole genome shotgun (WGS) entry which is preliminary data.</text>
</comment>
<keyword evidence="4" id="KW-1185">Reference proteome</keyword>
<dbReference type="SUPFAM" id="SSF51735">
    <property type="entry name" value="NAD(P)-binding Rossmann-fold domains"/>
    <property type="match status" value="1"/>
</dbReference>
<dbReference type="RefSeq" id="WP_368375772.1">
    <property type="nucleotide sequence ID" value="NZ_JBFRYB010000001.1"/>
</dbReference>
<evidence type="ECO:0000313" key="4">
    <source>
        <dbReference type="Proteomes" id="UP001557484"/>
    </source>
</evidence>
<dbReference type="PANTHER" id="PTHR43943:SF17">
    <property type="entry name" value="3-PHENYLPROPIONATE-DIHYDRODIOL_CINNAMIC ACID-DIHYDRODIOL DEHYDROGENASE"/>
    <property type="match status" value="1"/>
</dbReference>
<dbReference type="Proteomes" id="UP001557484">
    <property type="component" value="Unassembled WGS sequence"/>
</dbReference>
<dbReference type="InterPro" id="IPR036291">
    <property type="entry name" value="NAD(P)-bd_dom_sf"/>
</dbReference>
<name>A0ABV3TVM4_9GAMM</name>
<dbReference type="CDD" id="cd05344">
    <property type="entry name" value="BKR_like_SDR_like"/>
    <property type="match status" value="1"/>
</dbReference>
<comment type="similarity">
    <text evidence="1">Belongs to the short-chain dehydrogenases/reductases (SDR) family.</text>
</comment>
<dbReference type="EMBL" id="JBFRYB010000001">
    <property type="protein sequence ID" value="MEX1665671.1"/>
    <property type="molecule type" value="Genomic_DNA"/>
</dbReference>
<gene>
    <name evidence="3" type="ORF">AB4875_09215</name>
</gene>
<accession>A0ABV3TVM4</accession>
<dbReference type="Gene3D" id="3.40.50.720">
    <property type="entry name" value="NAD(P)-binding Rossmann-like Domain"/>
    <property type="match status" value="1"/>
</dbReference>
<organism evidence="3 4">
    <name type="scientific">Zhongshania arctica</name>
    <dbReference type="NCBI Taxonomy" id="3238302"/>
    <lineage>
        <taxon>Bacteria</taxon>
        <taxon>Pseudomonadati</taxon>
        <taxon>Pseudomonadota</taxon>
        <taxon>Gammaproteobacteria</taxon>
        <taxon>Cellvibrionales</taxon>
        <taxon>Spongiibacteraceae</taxon>
        <taxon>Zhongshania</taxon>
    </lineage>
</organism>
<dbReference type="PRINTS" id="PR00081">
    <property type="entry name" value="GDHRDH"/>
</dbReference>
<evidence type="ECO:0000256" key="1">
    <source>
        <dbReference type="ARBA" id="ARBA00006484"/>
    </source>
</evidence>
<proteinExistence type="inferred from homology"/>
<sequence>MNNKVYLVAAASKGLGYAIAEQLALNGASLAIASRSESSIQAAATELAAATGAKVRGYCMDASDADSISTWVAQASADFGRVDGLVVNAGGPPPGQFDAFSDDDWQSAFELTLMSAVRMIRETLPHLRAAGGGSILTITSSSVKEPVDFLLLSNVMRSGVTSLAKSLSKQLAPENIRVNNLVPGLIATDRMVNLDTLQAKAKAISFDEQRTVSQATIPLGRYGDPSEFGKTGAFLLSDAASYITGATLVVDGGTMKTVW</sequence>
<keyword evidence="2" id="KW-0560">Oxidoreductase</keyword>
<dbReference type="InterPro" id="IPR002347">
    <property type="entry name" value="SDR_fam"/>
</dbReference>
<dbReference type="Pfam" id="PF13561">
    <property type="entry name" value="adh_short_C2"/>
    <property type="match status" value="1"/>
</dbReference>
<protein>
    <submittedName>
        <fullName evidence="3">SDR family oxidoreductase</fullName>
    </submittedName>
</protein>
<evidence type="ECO:0000256" key="2">
    <source>
        <dbReference type="ARBA" id="ARBA00023002"/>
    </source>
</evidence>